<accession>A0ACC2N2G3</accession>
<dbReference type="EMBL" id="CM056744">
    <property type="protein sequence ID" value="KAJ8664497.1"/>
    <property type="molecule type" value="Genomic_DNA"/>
</dbReference>
<proteinExistence type="predicted"/>
<sequence>MFIKYSLILLFGTCIQIIRSNENHTAEFDYKWTTDHEPQDPQFYILELNNTVVRATIVLYPNNTSADALLFKPIDPKDISISSSCIRWVPSRGIPFDKDYWQITNLENGKIVAMSSVLKKIFVIDMAKCETITIDNQNGDIVPYDNSFDLIRYKDHCDKGDICITRYDDQGIPMSEQVNITINSDYKPLTAFSMDNNKRHVVIRYTYNQCGFLYLRTCYKTVVDILSQKLRIIDSFTHGFLMKTFSKAHGHLNICGNGDEGIECGMIDLKKGLANYVPLNGYWACENFINVHNMKDGGMVLLFCSISNGDYSGCEMMFYAVDAFGRELVKPTFIDGENNERFVYAHRDADPYFKPTIIEKNSDDREYCFVIPGNRKTDGKCFRIPSPVLD</sequence>
<name>A0ACC2N2G3_9HYME</name>
<comment type="caution">
    <text evidence="1">The sequence shown here is derived from an EMBL/GenBank/DDBJ whole genome shotgun (WGS) entry which is preliminary data.</text>
</comment>
<evidence type="ECO:0000313" key="1">
    <source>
        <dbReference type="EMBL" id="KAJ8664497.1"/>
    </source>
</evidence>
<protein>
    <submittedName>
        <fullName evidence="1">Uncharacterized protein</fullName>
    </submittedName>
</protein>
<evidence type="ECO:0000313" key="2">
    <source>
        <dbReference type="Proteomes" id="UP001239111"/>
    </source>
</evidence>
<dbReference type="Proteomes" id="UP001239111">
    <property type="component" value="Chromosome 4"/>
</dbReference>
<gene>
    <name evidence="1" type="ORF">QAD02_006159</name>
</gene>
<reference evidence="1" key="1">
    <citation type="submission" date="2023-04" db="EMBL/GenBank/DDBJ databases">
        <title>A chromosome-level genome assembly of the parasitoid wasp Eretmocerus hayati.</title>
        <authorList>
            <person name="Zhong Y."/>
            <person name="Liu S."/>
            <person name="Liu Y."/>
        </authorList>
    </citation>
    <scope>NUCLEOTIDE SEQUENCE</scope>
    <source>
        <strain evidence="1">ZJU_SS_LIU_2023</strain>
    </source>
</reference>
<organism evidence="1 2">
    <name type="scientific">Eretmocerus hayati</name>
    <dbReference type="NCBI Taxonomy" id="131215"/>
    <lineage>
        <taxon>Eukaryota</taxon>
        <taxon>Metazoa</taxon>
        <taxon>Ecdysozoa</taxon>
        <taxon>Arthropoda</taxon>
        <taxon>Hexapoda</taxon>
        <taxon>Insecta</taxon>
        <taxon>Pterygota</taxon>
        <taxon>Neoptera</taxon>
        <taxon>Endopterygota</taxon>
        <taxon>Hymenoptera</taxon>
        <taxon>Apocrita</taxon>
        <taxon>Proctotrupomorpha</taxon>
        <taxon>Chalcidoidea</taxon>
        <taxon>Aphelinidae</taxon>
        <taxon>Aphelininae</taxon>
        <taxon>Eretmocerus</taxon>
    </lineage>
</organism>
<keyword evidence="2" id="KW-1185">Reference proteome</keyword>